<evidence type="ECO:0000256" key="25">
    <source>
        <dbReference type="SAM" id="Phobius"/>
    </source>
</evidence>
<evidence type="ECO:0000256" key="12">
    <source>
        <dbReference type="ARBA" id="ARBA00022989"/>
    </source>
</evidence>
<keyword evidence="14 25" id="KW-0472">Membrane</keyword>
<evidence type="ECO:0000256" key="16">
    <source>
        <dbReference type="ARBA" id="ARBA00034018"/>
    </source>
</evidence>
<comment type="catalytic activity">
    <reaction evidence="21">
        <text>sphing-4-enine 1-phosphate(in) + ATP + H2O = sphing-4-enine 1-phosphate(out) + ADP + phosphate + H(+)</text>
        <dbReference type="Rhea" id="RHEA:38951"/>
        <dbReference type="ChEBI" id="CHEBI:15377"/>
        <dbReference type="ChEBI" id="CHEBI:15378"/>
        <dbReference type="ChEBI" id="CHEBI:30616"/>
        <dbReference type="ChEBI" id="CHEBI:43474"/>
        <dbReference type="ChEBI" id="CHEBI:60119"/>
        <dbReference type="ChEBI" id="CHEBI:456216"/>
    </reaction>
    <physiologicalReaction direction="left-to-right" evidence="21">
        <dbReference type="Rhea" id="RHEA:38952"/>
    </physiologicalReaction>
</comment>
<dbReference type="CDD" id="cd03244">
    <property type="entry name" value="ABCC_MRP_domain2"/>
    <property type="match status" value="1"/>
</dbReference>
<dbReference type="Ensembl" id="ENSOKIT00005096190.1">
    <property type="protein sequence ID" value="ENSOKIP00005089995.1"/>
    <property type="gene ID" value="ENSOKIG00005029521.1"/>
</dbReference>
<evidence type="ECO:0000256" key="13">
    <source>
        <dbReference type="ARBA" id="ARBA00023055"/>
    </source>
</evidence>
<dbReference type="Gene3D" id="1.20.1560.10">
    <property type="entry name" value="ABC transporter type 1, transmembrane domain"/>
    <property type="match status" value="2"/>
</dbReference>
<feature type="transmembrane region" description="Helical" evidence="25">
    <location>
        <begin position="34"/>
        <end position="53"/>
    </location>
</feature>
<dbReference type="GO" id="GO:0008559">
    <property type="term" value="F:ABC-type xenobiotic transporter activity"/>
    <property type="evidence" value="ECO:0007669"/>
    <property type="project" value="UniProtKB-EC"/>
</dbReference>
<dbReference type="Gene3D" id="3.40.50.300">
    <property type="entry name" value="P-loop containing nucleotide triphosphate hydrolases"/>
    <property type="match status" value="2"/>
</dbReference>
<comment type="catalytic activity">
    <reaction evidence="16">
        <text>ATP + H2O + xenobioticSide 1 = ADP + phosphate + xenobioticSide 2.</text>
        <dbReference type="EC" id="7.6.2.2"/>
    </reaction>
</comment>
<feature type="domain" description="ABC transporter" evidence="26">
    <location>
        <begin position="460"/>
        <end position="684"/>
    </location>
</feature>
<feature type="transmembrane region" description="Helical" evidence="25">
    <location>
        <begin position="73"/>
        <end position="93"/>
    </location>
</feature>
<comment type="catalytic activity">
    <reaction evidence="24">
        <text>2',3'-cGAMP(in) + ATP + H2O = 2',3'-cGAMP(out) + ADP + phosphate + H(+)</text>
        <dbReference type="Rhea" id="RHEA:74887"/>
        <dbReference type="ChEBI" id="CHEBI:15377"/>
        <dbReference type="ChEBI" id="CHEBI:15378"/>
        <dbReference type="ChEBI" id="CHEBI:30616"/>
        <dbReference type="ChEBI" id="CHEBI:43474"/>
        <dbReference type="ChEBI" id="CHEBI:143093"/>
        <dbReference type="ChEBI" id="CHEBI:456216"/>
    </reaction>
</comment>
<dbReference type="PROSITE" id="PS50929">
    <property type="entry name" value="ABC_TM1F"/>
    <property type="match status" value="2"/>
</dbReference>
<keyword evidence="5" id="KW-1003">Cell membrane</keyword>
<dbReference type="NCBIfam" id="TIGR00957">
    <property type="entry name" value="MRP_assoc_pro"/>
    <property type="match status" value="1"/>
</dbReference>
<comment type="catalytic activity">
    <reaction evidence="23">
        <text>17beta-estradiol 17-O-(beta-D-glucuronate)(in) + ATP + H2O = 17beta-estradiol 17-O-(beta-D-glucuronate)(out) + ADP + phosphate + H(+)</text>
        <dbReference type="Rhea" id="RHEA:60128"/>
        <dbReference type="ChEBI" id="CHEBI:15377"/>
        <dbReference type="ChEBI" id="CHEBI:15378"/>
        <dbReference type="ChEBI" id="CHEBI:30616"/>
        <dbReference type="ChEBI" id="CHEBI:43474"/>
        <dbReference type="ChEBI" id="CHEBI:82961"/>
        <dbReference type="ChEBI" id="CHEBI:456216"/>
    </reaction>
    <physiologicalReaction direction="left-to-right" evidence="23">
        <dbReference type="Rhea" id="RHEA:60129"/>
    </physiologicalReaction>
</comment>
<accession>A0A8C7JMZ5</accession>
<feature type="transmembrane region" description="Helical" evidence="25">
    <location>
        <begin position="366"/>
        <end position="394"/>
    </location>
</feature>
<keyword evidence="4" id="KW-0813">Transport</keyword>
<evidence type="ECO:0000256" key="10">
    <source>
        <dbReference type="ARBA" id="ARBA00022840"/>
    </source>
</evidence>
<keyword evidence="8" id="KW-0547">Nucleotide-binding</keyword>
<dbReference type="SUPFAM" id="SSF90123">
    <property type="entry name" value="ABC transporter transmembrane region"/>
    <property type="match status" value="2"/>
</dbReference>
<reference evidence="28" key="2">
    <citation type="submission" date="2025-09" db="UniProtKB">
        <authorList>
            <consortium name="Ensembl"/>
        </authorList>
    </citation>
    <scope>IDENTIFICATION</scope>
</reference>
<dbReference type="InterPro" id="IPR027417">
    <property type="entry name" value="P-loop_NTPase"/>
</dbReference>
<sequence>TRCSYAAWCMNVFDWNRTWHVGNPDLTQCFQNTVLVWVPCLYLWVCAPIYFLYLKSHDRGYICMTHLNRAKTVSPGGGGGCVCVCVFIGRVWVTGYKRPLEQKDLWCLNSEDRSQRVVPQLVRRWNNECLKVKRSGEPTRNHTPPHTRTCTSWRVCTQARSKGHVHQGTSLLIQFVNDSSAPSWQGYFYTALLFVCTCFQTLILQKYFHVCFVTGMRLRTAIVGAVYRKALVISNAARRTSTVGEIVNLMSVDAQRFMDLITYINMIWSAPLQVILALYFLWQNLGPSVLAGVAVMVLMVPINGVIAMKTKTYQVAQMKSKDNRIKLMNEVLNGIKVLKLYAWELAFKDKVSAIRESELRVLKKAAYLGAISTFTWVCAPFLVALSTFTVYVMIDERNVLDAQKAFVSLALFNILRFPLNMLPMVISSMVQVGFNTLSLSTHFLFLSLVCLPLFPGSDSISIEDGVFSWCRNDAPTLKRLSVRIPDGSLVAVVGHVGSGKSSLLSALLGEMEKLEGSVSVKGSVAYVPQQAWIQNATLKDNIVFGQERKESWYHRVVEACALLPDLEILPAGDGTEIGEKGVNLSGGQKQRVSLARAVYCDCAVYLLDDPLSAVDAHVGKHIFEKVVGPQGVLKDRTRVLVTHGLSFLPQADLILVMVEGEITERGSYLELMARDGAFAEFLRTYANKEQEDDESGDICYLHHHHHHHQQQLATSLHYSHLITSAVRTEGEVLGKKAKNAEVGRITEADKANTGRVRGCVIFLFFSHHFASLFSNYWLSLWTDDPVVNGTQPSREMRLGVYGALGASQGIAVFCYSISVSIGGILASRYLHQSMLYNVLRSPMSFFERTPSGNLVNRFSKETDTIDSIIPSIIKMFMGSMFNVVGSCVVILIATPLVAIIIPPLGILYFFVQRFYVASSRQLKRLESVSRSPVYTHFNETLLGASVIRAFGEQERFIRESDGRVDHNQKAYYPSIVANRWLAVRLEFVGNCIVMFAALFAVMARESLSPGIMGLSISYALQLTASLTWLVRMSSDLETNIVAVERVKEYEDTEKEVRLHDQSSLPPGWPTAGNIDIRGFGLRYREDQELAVRNITVAIHGGEKVGIVGRTGAGKSSLTLGLFRIIEACEGEIHIDGVNIATLGLHELRSRITIIPQDPVLFSGSLRMNLDPFDGYSDEEVWRALELSHLKSFVSGLPDKLNHECSEGGENLSLGQRQLVCLARALLRKTKILVLDEATAAVDLETDNLIQSTIRTQFDDCTVLTIAHRLNTIMDYTRVLVLDKGEMAEFDSPSTLITKRGIFYKMAKDSGLV</sequence>
<dbReference type="InterPro" id="IPR011527">
    <property type="entry name" value="ABC1_TM_dom"/>
</dbReference>
<evidence type="ECO:0000259" key="26">
    <source>
        <dbReference type="PROSITE" id="PS50893"/>
    </source>
</evidence>
<keyword evidence="6 25" id="KW-0812">Transmembrane</keyword>
<evidence type="ECO:0000256" key="6">
    <source>
        <dbReference type="ARBA" id="ARBA00022692"/>
    </source>
</evidence>
<organism evidence="28 29">
    <name type="scientific">Oncorhynchus kisutch</name>
    <name type="common">Coho salmon</name>
    <name type="synonym">Salmo kisutch</name>
    <dbReference type="NCBI Taxonomy" id="8019"/>
    <lineage>
        <taxon>Eukaryota</taxon>
        <taxon>Metazoa</taxon>
        <taxon>Chordata</taxon>
        <taxon>Craniata</taxon>
        <taxon>Vertebrata</taxon>
        <taxon>Euteleostomi</taxon>
        <taxon>Actinopterygii</taxon>
        <taxon>Neopterygii</taxon>
        <taxon>Teleostei</taxon>
        <taxon>Protacanthopterygii</taxon>
        <taxon>Salmoniformes</taxon>
        <taxon>Salmonidae</taxon>
        <taxon>Salmoninae</taxon>
        <taxon>Oncorhynchus</taxon>
    </lineage>
</organism>
<keyword evidence="10" id="KW-0067">ATP-binding</keyword>
<dbReference type="GO" id="GO:0005524">
    <property type="term" value="F:ATP binding"/>
    <property type="evidence" value="ECO:0007669"/>
    <property type="project" value="UniProtKB-KW"/>
</dbReference>
<dbReference type="InterPro" id="IPR050173">
    <property type="entry name" value="ABC_transporter_C-like"/>
</dbReference>
<reference evidence="28" key="1">
    <citation type="submission" date="2025-08" db="UniProtKB">
        <authorList>
            <consortium name="Ensembl"/>
        </authorList>
    </citation>
    <scope>IDENTIFICATION</scope>
</reference>
<evidence type="ECO:0000256" key="14">
    <source>
        <dbReference type="ARBA" id="ARBA00023136"/>
    </source>
</evidence>
<evidence type="ECO:0000256" key="15">
    <source>
        <dbReference type="ARBA" id="ARBA00024220"/>
    </source>
</evidence>
<proteinExistence type="inferred from homology"/>
<evidence type="ECO:0000259" key="27">
    <source>
        <dbReference type="PROSITE" id="PS50929"/>
    </source>
</evidence>
<evidence type="ECO:0000256" key="24">
    <source>
        <dbReference type="ARBA" id="ARBA00048171"/>
    </source>
</evidence>
<keyword evidence="12 25" id="KW-1133">Transmembrane helix</keyword>
<feature type="domain" description="ABC transmembrane type-1" evidence="27">
    <location>
        <begin position="760"/>
        <end position="1038"/>
    </location>
</feature>
<dbReference type="GO" id="GO:0006869">
    <property type="term" value="P:lipid transport"/>
    <property type="evidence" value="ECO:0007669"/>
    <property type="project" value="UniProtKB-KW"/>
</dbReference>
<dbReference type="CDD" id="cd03250">
    <property type="entry name" value="ABCC_MRP_domain1"/>
    <property type="match status" value="1"/>
</dbReference>
<keyword evidence="29" id="KW-1185">Reference proteome</keyword>
<dbReference type="EC" id="7.6.2.3" evidence="15"/>
<dbReference type="SMART" id="SM00382">
    <property type="entry name" value="AAA"/>
    <property type="match status" value="2"/>
</dbReference>
<evidence type="ECO:0000256" key="8">
    <source>
        <dbReference type="ARBA" id="ARBA00022741"/>
    </source>
</evidence>
<dbReference type="SUPFAM" id="SSF52540">
    <property type="entry name" value="P-loop containing nucleoside triphosphate hydrolases"/>
    <property type="match status" value="2"/>
</dbReference>
<dbReference type="PANTHER" id="PTHR24223">
    <property type="entry name" value="ATP-BINDING CASSETTE SUB-FAMILY C"/>
    <property type="match status" value="1"/>
</dbReference>
<feature type="transmembrane region" description="Helical" evidence="25">
    <location>
        <begin position="260"/>
        <end position="282"/>
    </location>
</feature>
<evidence type="ECO:0000256" key="2">
    <source>
        <dbReference type="ARBA" id="ARBA00009726"/>
    </source>
</evidence>
<dbReference type="InterPro" id="IPR003593">
    <property type="entry name" value="AAA+_ATPase"/>
</dbReference>
<dbReference type="GO" id="GO:0015431">
    <property type="term" value="F:ABC-type glutathione S-conjugate transporter activity"/>
    <property type="evidence" value="ECO:0007669"/>
    <property type="project" value="UniProtKB-EC"/>
</dbReference>
<keyword evidence="11" id="KW-1278">Translocase</keyword>
<feature type="domain" description="ABC transporter" evidence="26">
    <location>
        <begin position="1076"/>
        <end position="1308"/>
    </location>
</feature>
<dbReference type="FunFam" id="3.40.50.300:FF:000074">
    <property type="entry name" value="Multidrug resistance-associated protein 5 isoform 1"/>
    <property type="match status" value="1"/>
</dbReference>
<comment type="similarity">
    <text evidence="2">Belongs to the ABC transporter superfamily. ABCC family. Conjugate transporter (TC 3.A.1.208) subfamily.</text>
</comment>
<protein>
    <recommendedName>
        <fullName evidence="17">Multidrug resistance-associated protein 1</fullName>
        <ecNumber evidence="3">7.6.2.2</ecNumber>
        <ecNumber evidence="15">7.6.2.3</ecNumber>
    </recommendedName>
    <alternativeName>
        <fullName evidence="20">ATP-binding cassette sub-family C member 1</fullName>
    </alternativeName>
    <alternativeName>
        <fullName evidence="19">Glutathione-S-conjugate-translocating ATPase ABCC1</fullName>
    </alternativeName>
    <alternativeName>
        <fullName evidence="18">Leukotriene C(4) transporter</fullName>
    </alternativeName>
</protein>
<evidence type="ECO:0000256" key="22">
    <source>
        <dbReference type="ARBA" id="ARBA00047523"/>
    </source>
</evidence>
<feature type="transmembrane region" description="Helical" evidence="25">
    <location>
        <begin position="981"/>
        <end position="1003"/>
    </location>
</feature>
<feature type="transmembrane region" description="Helical" evidence="25">
    <location>
        <begin position="406"/>
        <end position="426"/>
    </location>
</feature>
<comment type="subcellular location">
    <subcellularLocation>
        <location evidence="1">Cell membrane</location>
        <topology evidence="1">Multi-pass membrane protein</topology>
    </subcellularLocation>
</comment>
<evidence type="ECO:0000256" key="3">
    <source>
        <dbReference type="ARBA" id="ARBA00012191"/>
    </source>
</evidence>
<evidence type="ECO:0000256" key="19">
    <source>
        <dbReference type="ARBA" id="ARBA00041913"/>
    </source>
</evidence>
<evidence type="ECO:0000256" key="4">
    <source>
        <dbReference type="ARBA" id="ARBA00022448"/>
    </source>
</evidence>
<evidence type="ECO:0000313" key="29">
    <source>
        <dbReference type="Proteomes" id="UP000694557"/>
    </source>
</evidence>
<evidence type="ECO:0000256" key="21">
    <source>
        <dbReference type="ARBA" id="ARBA00047354"/>
    </source>
</evidence>
<dbReference type="InterPro" id="IPR036640">
    <property type="entry name" value="ABC1_TM_sf"/>
</dbReference>
<comment type="catalytic activity">
    <reaction evidence="22">
        <text>leukotriene C4(in) + ATP + H2O = leukotriene C4(out) + ADP + phosphate + H(+)</text>
        <dbReference type="Rhea" id="RHEA:38963"/>
        <dbReference type="ChEBI" id="CHEBI:15377"/>
        <dbReference type="ChEBI" id="CHEBI:15378"/>
        <dbReference type="ChEBI" id="CHEBI:30616"/>
        <dbReference type="ChEBI" id="CHEBI:43474"/>
        <dbReference type="ChEBI" id="CHEBI:57973"/>
        <dbReference type="ChEBI" id="CHEBI:456216"/>
    </reaction>
    <physiologicalReaction direction="left-to-right" evidence="22">
        <dbReference type="Rhea" id="RHEA:38964"/>
    </physiologicalReaction>
</comment>
<feature type="transmembrane region" description="Helical" evidence="25">
    <location>
        <begin position="883"/>
        <end position="911"/>
    </location>
</feature>
<dbReference type="FunFam" id="1.20.1560.10:FF:000001">
    <property type="entry name" value="ATP-binding cassette subfamily C member 1"/>
    <property type="match status" value="1"/>
</dbReference>
<dbReference type="FunFam" id="3.40.50.300:FF:000293">
    <property type="entry name" value="ATP binding cassette subfamily C member 1"/>
    <property type="match status" value="1"/>
</dbReference>
<dbReference type="EC" id="7.6.2.2" evidence="3"/>
<dbReference type="Pfam" id="PF00664">
    <property type="entry name" value="ABC_membrane"/>
    <property type="match status" value="2"/>
</dbReference>
<dbReference type="InterPro" id="IPR003439">
    <property type="entry name" value="ABC_transporter-like_ATP-bd"/>
</dbReference>
<feature type="transmembrane region" description="Helical" evidence="25">
    <location>
        <begin position="288"/>
        <end position="306"/>
    </location>
</feature>
<dbReference type="GO" id="GO:0016887">
    <property type="term" value="F:ATP hydrolysis activity"/>
    <property type="evidence" value="ECO:0007669"/>
    <property type="project" value="InterPro"/>
</dbReference>
<dbReference type="Pfam" id="PF00005">
    <property type="entry name" value="ABC_tran"/>
    <property type="match status" value="2"/>
</dbReference>
<dbReference type="PROSITE" id="PS00211">
    <property type="entry name" value="ABC_TRANSPORTER_1"/>
    <property type="match status" value="2"/>
</dbReference>
<name>A0A8C7JMZ5_ONCKI</name>
<evidence type="ECO:0000256" key="23">
    <source>
        <dbReference type="ARBA" id="ARBA00047576"/>
    </source>
</evidence>
<dbReference type="GO" id="GO:0034634">
    <property type="term" value="F:glutathione transmembrane transporter activity"/>
    <property type="evidence" value="ECO:0007669"/>
    <property type="project" value="TreeGrafter"/>
</dbReference>
<feature type="transmembrane region" description="Helical" evidence="25">
    <location>
        <begin position="432"/>
        <end position="454"/>
    </location>
</feature>
<evidence type="ECO:0000256" key="5">
    <source>
        <dbReference type="ARBA" id="ARBA00022475"/>
    </source>
</evidence>
<evidence type="ECO:0000313" key="28">
    <source>
        <dbReference type="Ensembl" id="ENSOKIP00005089995.1"/>
    </source>
</evidence>
<keyword evidence="9" id="KW-0378">Hydrolase</keyword>
<keyword evidence="13" id="KW-0445">Lipid transport</keyword>
<evidence type="ECO:0000256" key="11">
    <source>
        <dbReference type="ARBA" id="ARBA00022967"/>
    </source>
</evidence>
<dbReference type="PANTHER" id="PTHR24223:SF241">
    <property type="entry name" value="MULTIDRUG RESISTANCE-ASSOCIATED PROTEIN 1"/>
    <property type="match status" value="1"/>
</dbReference>
<evidence type="ECO:0000256" key="17">
    <source>
        <dbReference type="ARBA" id="ARBA00041009"/>
    </source>
</evidence>
<dbReference type="PROSITE" id="PS50893">
    <property type="entry name" value="ABC_TRANSPORTER_2"/>
    <property type="match status" value="2"/>
</dbReference>
<dbReference type="FunFam" id="1.20.1560.10:FF:000007">
    <property type="entry name" value="ATP-binding cassette subfamily C member 1"/>
    <property type="match status" value="1"/>
</dbReference>
<evidence type="ECO:0000256" key="9">
    <source>
        <dbReference type="ARBA" id="ARBA00022801"/>
    </source>
</evidence>
<feature type="transmembrane region" description="Helical" evidence="25">
    <location>
        <begin position="798"/>
        <end position="826"/>
    </location>
</feature>
<dbReference type="InterPro" id="IPR005292">
    <property type="entry name" value="MRP"/>
</dbReference>
<dbReference type="GO" id="GO:0016323">
    <property type="term" value="C:basolateral plasma membrane"/>
    <property type="evidence" value="ECO:0007669"/>
    <property type="project" value="TreeGrafter"/>
</dbReference>
<feature type="transmembrane region" description="Helical" evidence="25">
    <location>
        <begin position="187"/>
        <end position="208"/>
    </location>
</feature>
<evidence type="ECO:0000256" key="20">
    <source>
        <dbReference type="ARBA" id="ARBA00042274"/>
    </source>
</evidence>
<evidence type="ECO:0000256" key="18">
    <source>
        <dbReference type="ARBA" id="ARBA00041345"/>
    </source>
</evidence>
<dbReference type="CDD" id="cd18603">
    <property type="entry name" value="ABC_6TM_MRP1_2_3_6_D2_like"/>
    <property type="match status" value="1"/>
</dbReference>
<dbReference type="CDD" id="cd18595">
    <property type="entry name" value="ABC_6TM_MRP1_2_3_6_D1_like"/>
    <property type="match status" value="1"/>
</dbReference>
<evidence type="ECO:0000256" key="1">
    <source>
        <dbReference type="ARBA" id="ARBA00004651"/>
    </source>
</evidence>
<gene>
    <name evidence="28" type="primary">ABCC1</name>
    <name evidence="28" type="synonym">abcc1</name>
</gene>
<dbReference type="Proteomes" id="UP000694557">
    <property type="component" value="Unassembled WGS sequence"/>
</dbReference>
<feature type="domain" description="ABC transmembrane type-1" evidence="27">
    <location>
        <begin position="169"/>
        <end position="431"/>
    </location>
</feature>
<dbReference type="GeneTree" id="ENSGT00940000160271"/>
<evidence type="ECO:0000256" key="7">
    <source>
        <dbReference type="ARBA" id="ARBA00022737"/>
    </source>
</evidence>
<keyword evidence="7" id="KW-0677">Repeat</keyword>
<dbReference type="InterPro" id="IPR017871">
    <property type="entry name" value="ABC_transporter-like_CS"/>
</dbReference>